<dbReference type="SUPFAM" id="SSF55205">
    <property type="entry name" value="EPT/RTPC-like"/>
    <property type="match status" value="1"/>
</dbReference>
<evidence type="ECO:0000313" key="12">
    <source>
        <dbReference type="Proteomes" id="UP000013378"/>
    </source>
</evidence>
<feature type="domain" description="Enolpyruvate transferase" evidence="10">
    <location>
        <begin position="8"/>
        <end position="421"/>
    </location>
</feature>
<comment type="similarity">
    <text evidence="3 9">Belongs to the EPSP synthase family.</text>
</comment>
<feature type="binding site" evidence="9">
    <location>
        <position position="92"/>
    </location>
    <ligand>
        <name>phosphoenolpyruvate</name>
        <dbReference type="ChEBI" id="CHEBI:58702"/>
    </ligand>
</feature>
<feature type="binding site" evidence="9">
    <location>
        <position position="386"/>
    </location>
    <ligand>
        <name>phosphoenolpyruvate</name>
        <dbReference type="ChEBI" id="CHEBI:58702"/>
    </ligand>
</feature>
<feature type="binding site" evidence="9">
    <location>
        <position position="20"/>
    </location>
    <ligand>
        <name>phosphoenolpyruvate</name>
        <dbReference type="ChEBI" id="CHEBI:58702"/>
    </ligand>
</feature>
<evidence type="ECO:0000256" key="4">
    <source>
        <dbReference type="ARBA" id="ARBA00022490"/>
    </source>
</evidence>
<protein>
    <recommendedName>
        <fullName evidence="9">3-phosphoshikimate 1-carboxyvinyltransferase</fullName>
        <ecNumber evidence="9">2.5.1.19</ecNumber>
    </recommendedName>
    <alternativeName>
        <fullName evidence="9">5-enolpyruvylshikimate-3-phosphate synthase</fullName>
        <shortName evidence="9">EPSP synthase</shortName>
        <shortName evidence="9">EPSPS</shortName>
    </alternativeName>
</protein>
<keyword evidence="4 9" id="KW-0963">Cytoplasm</keyword>
<dbReference type="InterPro" id="IPR023193">
    <property type="entry name" value="EPSP_synthase_CS"/>
</dbReference>
<dbReference type="FunFam" id="3.65.10.10:FF:000006">
    <property type="entry name" value="3-phosphoshikimate 1-carboxyvinyltransferase"/>
    <property type="match status" value="1"/>
</dbReference>
<name>R1AXF4_9FIRM</name>
<evidence type="ECO:0000259" key="10">
    <source>
        <dbReference type="Pfam" id="PF00275"/>
    </source>
</evidence>
<dbReference type="CDD" id="cd01556">
    <property type="entry name" value="EPSP_synthase"/>
    <property type="match status" value="1"/>
</dbReference>
<dbReference type="GO" id="GO:0005737">
    <property type="term" value="C:cytoplasm"/>
    <property type="evidence" value="ECO:0007669"/>
    <property type="project" value="UniProtKB-SubCell"/>
</dbReference>
<keyword evidence="6 9" id="KW-0808">Transferase</keyword>
<dbReference type="STRING" id="1304284.L21TH_0558"/>
<comment type="function">
    <text evidence="1 9">Catalyzes the transfer of the enolpyruvyl moiety of phosphoenolpyruvate (PEP) to the 5-hydroxyl of shikimate-3-phosphate (S3P) to produce enolpyruvyl shikimate-3-phosphate and inorganic phosphate.</text>
</comment>
<dbReference type="EC" id="2.5.1.19" evidence="9"/>
<evidence type="ECO:0000256" key="6">
    <source>
        <dbReference type="ARBA" id="ARBA00022679"/>
    </source>
</evidence>
<dbReference type="PATRIC" id="fig|1304284.3.peg.547"/>
<dbReference type="GO" id="GO:0003866">
    <property type="term" value="F:3-phosphoshikimate 1-carboxyvinyltransferase activity"/>
    <property type="evidence" value="ECO:0007669"/>
    <property type="project" value="UniProtKB-UniRule"/>
</dbReference>
<dbReference type="PANTHER" id="PTHR21090:SF5">
    <property type="entry name" value="PENTAFUNCTIONAL AROM POLYPEPTIDE"/>
    <property type="match status" value="1"/>
</dbReference>
<evidence type="ECO:0000256" key="8">
    <source>
        <dbReference type="ARBA" id="ARBA00044633"/>
    </source>
</evidence>
<dbReference type="FunFam" id="3.65.10.10:FF:000005">
    <property type="entry name" value="3-phosphoshikimate 1-carboxyvinyltransferase"/>
    <property type="match status" value="1"/>
</dbReference>
<dbReference type="PROSITE" id="PS00104">
    <property type="entry name" value="EPSP_SYNTHASE_1"/>
    <property type="match status" value="1"/>
</dbReference>
<evidence type="ECO:0000256" key="7">
    <source>
        <dbReference type="ARBA" id="ARBA00023141"/>
    </source>
</evidence>
<dbReference type="RefSeq" id="WP_006308456.1">
    <property type="nucleotide sequence ID" value="NZ_ARZA01000065.1"/>
</dbReference>
<feature type="binding site" evidence="9">
    <location>
        <position position="165"/>
    </location>
    <ligand>
        <name>3-phosphoshikimate</name>
        <dbReference type="ChEBI" id="CHEBI:145989"/>
    </ligand>
</feature>
<dbReference type="AlphaFoldDB" id="R1AXF4"/>
<dbReference type="Gene3D" id="3.65.10.10">
    <property type="entry name" value="Enolpyruvate transferase domain"/>
    <property type="match status" value="2"/>
</dbReference>
<comment type="caution">
    <text evidence="11">The sequence shown here is derived from an EMBL/GenBank/DDBJ whole genome shotgun (WGS) entry which is preliminary data.</text>
</comment>
<dbReference type="GO" id="GO:0009423">
    <property type="term" value="P:chorismate biosynthetic process"/>
    <property type="evidence" value="ECO:0007669"/>
    <property type="project" value="UniProtKB-UniRule"/>
</dbReference>
<dbReference type="HAMAP" id="MF_00210">
    <property type="entry name" value="EPSP_synth"/>
    <property type="match status" value="1"/>
</dbReference>
<feature type="binding site" evidence="9">
    <location>
        <position position="340"/>
    </location>
    <ligand>
        <name>3-phosphoshikimate</name>
        <dbReference type="ChEBI" id="CHEBI:145989"/>
    </ligand>
</feature>
<dbReference type="UniPathway" id="UPA00053">
    <property type="reaction ID" value="UER00089"/>
</dbReference>
<feature type="active site" description="Proton acceptor" evidence="9">
    <location>
        <position position="313"/>
    </location>
</feature>
<evidence type="ECO:0000256" key="2">
    <source>
        <dbReference type="ARBA" id="ARBA00004811"/>
    </source>
</evidence>
<keyword evidence="7 9" id="KW-0057">Aromatic amino acid biosynthesis</keyword>
<feature type="binding site" evidence="9">
    <location>
        <position position="20"/>
    </location>
    <ligand>
        <name>3-phosphoshikimate</name>
        <dbReference type="ChEBI" id="CHEBI:145989"/>
    </ligand>
</feature>
<dbReference type="Proteomes" id="UP000013378">
    <property type="component" value="Unassembled WGS sequence"/>
</dbReference>
<dbReference type="eggNOG" id="COG0128">
    <property type="taxonomic scope" value="Bacteria"/>
</dbReference>
<dbReference type="Pfam" id="PF00275">
    <property type="entry name" value="EPSP_synthase"/>
    <property type="match status" value="1"/>
</dbReference>
<keyword evidence="12" id="KW-1185">Reference proteome</keyword>
<comment type="caution">
    <text evidence="9">Lacks conserved residue(s) required for the propagation of feature annotation.</text>
</comment>
<dbReference type="EMBL" id="ARZA01000065">
    <property type="protein sequence ID" value="EOD01337.1"/>
    <property type="molecule type" value="Genomic_DNA"/>
</dbReference>
<comment type="subunit">
    <text evidence="9">Monomer.</text>
</comment>
<dbReference type="PIRSF" id="PIRSF000505">
    <property type="entry name" value="EPSPS"/>
    <property type="match status" value="1"/>
</dbReference>
<feature type="binding site" evidence="9">
    <location>
        <position position="167"/>
    </location>
    <ligand>
        <name>phosphoenolpyruvate</name>
        <dbReference type="ChEBI" id="CHEBI:58702"/>
    </ligand>
</feature>
<sequence>MKITGGNVKLRGEITVPGDKSISHRAVMFGAIAEDDTIIKNFLMGNDCLSTVQCFRDLGVEIDIQDNIVKVKGVGLKGLKRPKKILNVGNSGTTIRLLSGILAGQNFISHITGDDSIQKRPMDRIITPLRKMGASIKGVDDKYAPLQIEPADNLKGITYRQPVASAQVKSCIMLAGLYADGITRVIQPSISRDHTERMLNYFEYDVVIKGKHVILNKTTKLKGKEIIVPGDISSAAFFIVGALILKGSRIVIKQVGLNPTRTGVIDALKKMGGNIKIVNYRFVNNEPIGDIFVEYSQLKGIEISGDLIPRLIDEIPVLAVAASVAEGTTIIRNAEELKVKESNRITAVVNELKKMNVDIEELDDGMIIKGSKNIQTANLDTYKDHRITMALTILALYAKGESIINNTESVSISFPKFYEVLGEIIT</sequence>
<dbReference type="NCBIfam" id="TIGR01356">
    <property type="entry name" value="aroA"/>
    <property type="match status" value="1"/>
</dbReference>
<dbReference type="InterPro" id="IPR013792">
    <property type="entry name" value="RNA3'P_cycl/enolpyr_Trfase_a/b"/>
</dbReference>
<feature type="binding site" evidence="9">
    <location>
        <position position="25"/>
    </location>
    <ligand>
        <name>3-phosphoshikimate</name>
        <dbReference type="ChEBI" id="CHEBI:145989"/>
    </ligand>
</feature>
<feature type="binding site" evidence="9">
    <location>
        <position position="313"/>
    </location>
    <ligand>
        <name>3-phosphoshikimate</name>
        <dbReference type="ChEBI" id="CHEBI:145989"/>
    </ligand>
</feature>
<feature type="binding site" evidence="9">
    <location>
        <position position="120"/>
    </location>
    <ligand>
        <name>phosphoenolpyruvate</name>
        <dbReference type="ChEBI" id="CHEBI:58702"/>
    </ligand>
</feature>
<feature type="binding site" evidence="9">
    <location>
        <position position="21"/>
    </location>
    <ligand>
        <name>3-phosphoshikimate</name>
        <dbReference type="ChEBI" id="CHEBI:145989"/>
    </ligand>
</feature>
<feature type="binding site" evidence="9">
    <location>
        <position position="344"/>
    </location>
    <ligand>
        <name>phosphoenolpyruvate</name>
        <dbReference type="ChEBI" id="CHEBI:58702"/>
    </ligand>
</feature>
<comment type="pathway">
    <text evidence="2 9">Metabolic intermediate biosynthesis; chorismate biosynthesis; chorismate from D-erythrose 4-phosphate and phosphoenolpyruvate: step 6/7.</text>
</comment>
<dbReference type="OrthoDB" id="9809920at2"/>
<proteinExistence type="inferred from homology"/>
<dbReference type="InterPro" id="IPR036968">
    <property type="entry name" value="Enolpyruvate_Tfrase_sf"/>
</dbReference>
<comment type="subcellular location">
    <subcellularLocation>
        <location evidence="9">Cytoplasm</location>
    </subcellularLocation>
</comment>
<accession>R1AXF4</accession>
<evidence type="ECO:0000256" key="9">
    <source>
        <dbReference type="HAMAP-Rule" id="MF_00210"/>
    </source>
</evidence>
<evidence type="ECO:0000313" key="11">
    <source>
        <dbReference type="EMBL" id="EOD01337.1"/>
    </source>
</evidence>
<keyword evidence="5 9" id="KW-0028">Amino-acid biosynthesis</keyword>
<evidence type="ECO:0000256" key="5">
    <source>
        <dbReference type="ARBA" id="ARBA00022605"/>
    </source>
</evidence>
<gene>
    <name evidence="9" type="primary">aroA</name>
    <name evidence="11" type="ORF">L21TH_0558</name>
</gene>
<evidence type="ECO:0000256" key="1">
    <source>
        <dbReference type="ARBA" id="ARBA00002174"/>
    </source>
</evidence>
<dbReference type="InterPro" id="IPR001986">
    <property type="entry name" value="Enolpyruvate_Tfrase_dom"/>
</dbReference>
<dbReference type="InterPro" id="IPR006264">
    <property type="entry name" value="EPSP_synthase"/>
</dbReference>
<evidence type="ECO:0000256" key="3">
    <source>
        <dbReference type="ARBA" id="ARBA00009948"/>
    </source>
</evidence>
<reference evidence="11 12" key="1">
    <citation type="journal article" date="2015" name="Geomicrobiol. J.">
        <title>Caldisalinibacter kiritimatiensis gen. nov., sp. nov., a moderately thermohalophilic thiosulfate-reducing bacterium from a hypersaline microbial mat.</title>
        <authorList>
            <person name="Ben Hania W."/>
            <person name="Joseph M."/>
            <person name="Fiebig A."/>
            <person name="Bunk B."/>
            <person name="Klenk H.-P."/>
            <person name="Fardeau M.-L."/>
            <person name="Spring S."/>
        </authorList>
    </citation>
    <scope>NUCLEOTIDE SEQUENCE [LARGE SCALE GENOMIC DNA]</scope>
    <source>
        <strain evidence="11 12">L21-TH-D2</strain>
    </source>
</reference>
<feature type="binding site" evidence="9">
    <location>
        <position position="167"/>
    </location>
    <ligand>
        <name>3-phosphoshikimate</name>
        <dbReference type="ChEBI" id="CHEBI:145989"/>
    </ligand>
</feature>
<dbReference type="PANTHER" id="PTHR21090">
    <property type="entry name" value="AROM/DEHYDROQUINATE SYNTHASE"/>
    <property type="match status" value="1"/>
</dbReference>
<dbReference type="GO" id="GO:0008652">
    <property type="term" value="P:amino acid biosynthetic process"/>
    <property type="evidence" value="ECO:0007669"/>
    <property type="project" value="UniProtKB-KW"/>
</dbReference>
<comment type="catalytic activity">
    <reaction evidence="8">
        <text>3-phosphoshikimate + phosphoenolpyruvate = 5-O-(1-carboxyvinyl)-3-phosphoshikimate + phosphate</text>
        <dbReference type="Rhea" id="RHEA:21256"/>
        <dbReference type="ChEBI" id="CHEBI:43474"/>
        <dbReference type="ChEBI" id="CHEBI:57701"/>
        <dbReference type="ChEBI" id="CHEBI:58702"/>
        <dbReference type="ChEBI" id="CHEBI:145989"/>
        <dbReference type="EC" id="2.5.1.19"/>
    </reaction>
    <physiologicalReaction direction="left-to-right" evidence="8">
        <dbReference type="Rhea" id="RHEA:21257"/>
    </physiologicalReaction>
</comment>
<organism evidence="11 12">
    <name type="scientific">Caldisalinibacter kiritimatiensis</name>
    <dbReference type="NCBI Taxonomy" id="1304284"/>
    <lineage>
        <taxon>Bacteria</taxon>
        <taxon>Bacillati</taxon>
        <taxon>Bacillota</taxon>
        <taxon>Tissierellia</taxon>
        <taxon>Tissierellales</taxon>
        <taxon>Thermohalobacteraceae</taxon>
        <taxon>Caldisalinibacter</taxon>
    </lineage>
</organism>
<dbReference type="GO" id="GO:0009073">
    <property type="term" value="P:aromatic amino acid family biosynthetic process"/>
    <property type="evidence" value="ECO:0007669"/>
    <property type="project" value="UniProtKB-KW"/>
</dbReference>